<accession>A0A317ZL01</accession>
<dbReference type="EMBL" id="QHJQ01000003">
    <property type="protein sequence ID" value="PXA04499.1"/>
    <property type="molecule type" value="Genomic_DNA"/>
</dbReference>
<reference evidence="2 3" key="1">
    <citation type="submission" date="2018-05" db="EMBL/GenBank/DDBJ databases">
        <title>Coraliomargarita sinensis sp. nov., isolated from a marine solar saltern.</title>
        <authorList>
            <person name="Zhou L.Y."/>
        </authorList>
    </citation>
    <scope>NUCLEOTIDE SEQUENCE [LARGE SCALE GENOMIC DNA]</scope>
    <source>
        <strain evidence="2 3">WN38</strain>
    </source>
</reference>
<evidence type="ECO:0000313" key="2">
    <source>
        <dbReference type="EMBL" id="PXA04499.1"/>
    </source>
</evidence>
<dbReference type="AlphaFoldDB" id="A0A317ZL01"/>
<dbReference type="RefSeq" id="WP_110130308.1">
    <property type="nucleotide sequence ID" value="NZ_QHJQ01000003.1"/>
</dbReference>
<feature type="transmembrane region" description="Helical" evidence="1">
    <location>
        <begin position="16"/>
        <end position="38"/>
    </location>
</feature>
<comment type="caution">
    <text evidence="2">The sequence shown here is derived from an EMBL/GenBank/DDBJ whole genome shotgun (WGS) entry which is preliminary data.</text>
</comment>
<name>A0A317ZL01_9BACT</name>
<keyword evidence="1" id="KW-1133">Transmembrane helix</keyword>
<dbReference type="InParanoid" id="A0A317ZL01"/>
<keyword evidence="1" id="KW-0812">Transmembrane</keyword>
<keyword evidence="3" id="KW-1185">Reference proteome</keyword>
<evidence type="ECO:0000313" key="3">
    <source>
        <dbReference type="Proteomes" id="UP000247099"/>
    </source>
</evidence>
<dbReference type="OrthoDB" id="9917810at2"/>
<organism evidence="2 3">
    <name type="scientific">Coraliomargarita sinensis</name>
    <dbReference type="NCBI Taxonomy" id="2174842"/>
    <lineage>
        <taxon>Bacteria</taxon>
        <taxon>Pseudomonadati</taxon>
        <taxon>Verrucomicrobiota</taxon>
        <taxon>Opitutia</taxon>
        <taxon>Puniceicoccales</taxon>
        <taxon>Coraliomargaritaceae</taxon>
        <taxon>Coraliomargarita</taxon>
    </lineage>
</organism>
<evidence type="ECO:0000256" key="1">
    <source>
        <dbReference type="SAM" id="Phobius"/>
    </source>
</evidence>
<keyword evidence="1" id="KW-0472">Membrane</keyword>
<dbReference type="Proteomes" id="UP000247099">
    <property type="component" value="Unassembled WGS sequence"/>
</dbReference>
<proteinExistence type="predicted"/>
<protein>
    <recommendedName>
        <fullName evidence="4">Type II secretion system protein</fullName>
    </recommendedName>
</protein>
<sequence length="143" mass="15952">MRANSVKTSGYSLAEVIVAAGIFAMVIAGGVAGVRMGFQIVDNSRHHTRVSQILQSEVESLRSLSWKELKQLPMNEEVDINPQFDTSAYDAYTVKRVINSVSSTLKKIEVVVSYNTRSGKAVELKYLTFFTEGGVNDYYYRTI</sequence>
<evidence type="ECO:0008006" key="4">
    <source>
        <dbReference type="Google" id="ProtNLM"/>
    </source>
</evidence>
<gene>
    <name evidence="2" type="ORF">DDZ13_04810</name>
</gene>